<keyword evidence="2" id="KW-1185">Reference proteome</keyword>
<evidence type="ECO:0000313" key="1">
    <source>
        <dbReference type="EMBL" id="MEK0312021.1"/>
    </source>
</evidence>
<reference evidence="1 2" key="1">
    <citation type="journal article" date="2023" name="Int. J. Syst. Evol. Microbiol.">
        <title>The observation of taxonomic boundaries for the 16SrII and 16SrXXV phytoplasmas using genome-based delimitation.</title>
        <authorList>
            <person name="Rodrigues Jardim B."/>
            <person name="Tran-Nguyen L.T.T."/>
            <person name="Gambley C."/>
            <person name="Al-Sadi A.M."/>
            <person name="Al-Subhi A.M."/>
            <person name="Foissac X."/>
            <person name="Salar P."/>
            <person name="Cai H."/>
            <person name="Yang J.Y."/>
            <person name="Davis R."/>
            <person name="Jones L."/>
            <person name="Rodoni B."/>
            <person name="Constable F.E."/>
        </authorList>
    </citation>
    <scope>NUCLEOTIDE SEQUENCE [LARGE SCALE GENOMIC DNA]</scope>
    <source>
        <strain evidence="1">BAWM-322</strain>
    </source>
</reference>
<gene>
    <name evidence="1" type="ORF">OC725_01965</name>
</gene>
<dbReference type="RefSeq" id="WP_304514054.1">
    <property type="nucleotide sequence ID" value="NZ_JAOSIK010000018.1"/>
</dbReference>
<comment type="caution">
    <text evidence="1">The sequence shown here is derived from an EMBL/GenBank/DDBJ whole genome shotgun (WGS) entry which is preliminary data.</text>
</comment>
<name>A0ABU8ZSV7_9MOLU</name>
<protein>
    <submittedName>
        <fullName evidence="1">Uncharacterized protein</fullName>
    </submittedName>
</protein>
<accession>A0ABU8ZSV7</accession>
<evidence type="ECO:0000313" key="2">
    <source>
        <dbReference type="Proteomes" id="UP001382955"/>
    </source>
</evidence>
<organism evidence="1 2">
    <name type="scientific">Candidatus Phytoplasma fabacearum</name>
    <dbReference type="NCBI Taxonomy" id="2982628"/>
    <lineage>
        <taxon>Bacteria</taxon>
        <taxon>Bacillati</taxon>
        <taxon>Mycoplasmatota</taxon>
        <taxon>Mollicutes</taxon>
        <taxon>Acholeplasmatales</taxon>
        <taxon>Acholeplasmataceae</taxon>
        <taxon>Candidatus Phytoplasma</taxon>
        <taxon>16SrII (Peanut WB group)</taxon>
    </lineage>
</organism>
<dbReference type="Proteomes" id="UP001382955">
    <property type="component" value="Unassembled WGS sequence"/>
</dbReference>
<proteinExistence type="predicted"/>
<sequence length="212" mass="25916">MDIFIDGRNKIIVYYEHKKQKIEQLFKKQDLLEKEAKEKKLPNYLNNKIIDSSFISDNTKLDNLSKKNIKNNDKLMKINQKIFSNYFRSRLESFNFLYYIKKYYSFKKYDTDKNTILNNFKSYCFNKKNNSKLYLYLKIIKQKNEKTQYFLIKYKCNYLEEDFVDNTNLKLINFRFNLNIVLKNLYIYKGKINNNKNKAKKTENNKKTSSDW</sequence>
<dbReference type="EMBL" id="JAOSIK010000018">
    <property type="protein sequence ID" value="MEK0312021.1"/>
    <property type="molecule type" value="Genomic_DNA"/>
</dbReference>